<keyword evidence="10" id="KW-0407">Ion channel</keyword>
<feature type="transmembrane region" description="Helical" evidence="11">
    <location>
        <begin position="38"/>
        <end position="61"/>
    </location>
</feature>
<evidence type="ECO:0000256" key="10">
    <source>
        <dbReference type="ARBA" id="ARBA00023303"/>
    </source>
</evidence>
<dbReference type="SUPFAM" id="SSF81324">
    <property type="entry name" value="Voltage-gated potassium channels"/>
    <property type="match status" value="1"/>
</dbReference>
<feature type="transmembrane region" description="Helical" evidence="11">
    <location>
        <begin position="156"/>
        <end position="176"/>
    </location>
</feature>
<gene>
    <name evidence="13" type="ORF">LCGC14_0339530</name>
</gene>
<comment type="caution">
    <text evidence="13">The sequence shown here is derived from an EMBL/GenBank/DDBJ whole genome shotgun (WGS) entry which is preliminary data.</text>
</comment>
<evidence type="ECO:0000256" key="5">
    <source>
        <dbReference type="ARBA" id="ARBA00022826"/>
    </source>
</evidence>
<evidence type="ECO:0000256" key="8">
    <source>
        <dbReference type="ARBA" id="ARBA00023065"/>
    </source>
</evidence>
<dbReference type="InterPro" id="IPR047871">
    <property type="entry name" value="K_chnl_Slo-like"/>
</dbReference>
<evidence type="ECO:0000256" key="4">
    <source>
        <dbReference type="ARBA" id="ARBA00022692"/>
    </source>
</evidence>
<organism evidence="13">
    <name type="scientific">marine sediment metagenome</name>
    <dbReference type="NCBI Taxonomy" id="412755"/>
    <lineage>
        <taxon>unclassified sequences</taxon>
        <taxon>metagenomes</taxon>
        <taxon>ecological metagenomes</taxon>
    </lineage>
</organism>
<evidence type="ECO:0000256" key="11">
    <source>
        <dbReference type="SAM" id="Phobius"/>
    </source>
</evidence>
<protein>
    <recommendedName>
        <fullName evidence="12">Potassium channel domain-containing protein</fullName>
    </recommendedName>
</protein>
<name>A0A0F9TJP5_9ZZZZ</name>
<keyword evidence="7 11" id="KW-1133">Transmembrane helix</keyword>
<accession>A0A0F9TJP5</accession>
<evidence type="ECO:0000256" key="1">
    <source>
        <dbReference type="ARBA" id="ARBA00004141"/>
    </source>
</evidence>
<feature type="domain" description="Potassium channel" evidence="12">
    <location>
        <begin position="161"/>
        <end position="233"/>
    </location>
</feature>
<dbReference type="Pfam" id="PF07885">
    <property type="entry name" value="Ion_trans_2"/>
    <property type="match status" value="1"/>
</dbReference>
<sequence length="272" mass="30832">MLRTLLPATDTHGRSLQTRVTRARVRLRRLYHGHTRKALRFQMAVLVVDLAIIALFIASPVLRETEAFLIVDFTVAAILALDIAGRGFAAREPLRWLRQPFVLLDLVILATLLMPFWLINFGFLRIIRLWSISQSGVLWRPLRRHGYQEWEIPARAIVNLITFLFLATGFVYTTFFRKGSGIEGYLDALYFTVASVTTTGYGDITLAGSWGKLTSIVIMIIGISLFVRLAQAVFRPNKVHFPCPQCGLQRHEPDAVHCKACGYALKIPDHER</sequence>
<evidence type="ECO:0000256" key="2">
    <source>
        <dbReference type="ARBA" id="ARBA00022448"/>
    </source>
</evidence>
<dbReference type="GO" id="GO:0005249">
    <property type="term" value="F:voltage-gated potassium channel activity"/>
    <property type="evidence" value="ECO:0007669"/>
    <property type="project" value="InterPro"/>
</dbReference>
<dbReference type="InterPro" id="IPR003938">
    <property type="entry name" value="K_chnl_volt-dep_EAG/ELK/ERG"/>
</dbReference>
<keyword evidence="6" id="KW-0630">Potassium</keyword>
<keyword evidence="8" id="KW-0406">Ion transport</keyword>
<keyword evidence="9 11" id="KW-0472">Membrane</keyword>
<keyword evidence="3" id="KW-0633">Potassium transport</keyword>
<dbReference type="AlphaFoldDB" id="A0A0F9TJP5"/>
<dbReference type="InterPro" id="IPR013099">
    <property type="entry name" value="K_chnl_dom"/>
</dbReference>
<dbReference type="Gene3D" id="1.10.287.70">
    <property type="match status" value="1"/>
</dbReference>
<dbReference type="PANTHER" id="PTHR10027">
    <property type="entry name" value="CALCIUM-ACTIVATED POTASSIUM CHANNEL ALPHA CHAIN"/>
    <property type="match status" value="1"/>
</dbReference>
<evidence type="ECO:0000256" key="7">
    <source>
        <dbReference type="ARBA" id="ARBA00022989"/>
    </source>
</evidence>
<dbReference type="EMBL" id="LAZR01000246">
    <property type="protein sequence ID" value="KKN79494.1"/>
    <property type="molecule type" value="Genomic_DNA"/>
</dbReference>
<keyword evidence="2" id="KW-0813">Transport</keyword>
<feature type="transmembrane region" description="Helical" evidence="11">
    <location>
        <begin position="101"/>
        <end position="123"/>
    </location>
</feature>
<dbReference type="GO" id="GO:0016020">
    <property type="term" value="C:membrane"/>
    <property type="evidence" value="ECO:0007669"/>
    <property type="project" value="UniProtKB-SubCell"/>
</dbReference>
<evidence type="ECO:0000256" key="6">
    <source>
        <dbReference type="ARBA" id="ARBA00022958"/>
    </source>
</evidence>
<keyword evidence="5" id="KW-0631">Potassium channel</keyword>
<evidence type="ECO:0000256" key="9">
    <source>
        <dbReference type="ARBA" id="ARBA00023136"/>
    </source>
</evidence>
<feature type="transmembrane region" description="Helical" evidence="11">
    <location>
        <begin position="213"/>
        <end position="230"/>
    </location>
</feature>
<dbReference type="PANTHER" id="PTHR10027:SF10">
    <property type="entry name" value="SLOWPOKE 2, ISOFORM D"/>
    <property type="match status" value="1"/>
</dbReference>
<dbReference type="PRINTS" id="PR01463">
    <property type="entry name" value="EAGCHANLFMLY"/>
</dbReference>
<evidence type="ECO:0000259" key="12">
    <source>
        <dbReference type="Pfam" id="PF07885"/>
    </source>
</evidence>
<evidence type="ECO:0000313" key="13">
    <source>
        <dbReference type="EMBL" id="KKN79494.1"/>
    </source>
</evidence>
<reference evidence="13" key="1">
    <citation type="journal article" date="2015" name="Nature">
        <title>Complex archaea that bridge the gap between prokaryotes and eukaryotes.</title>
        <authorList>
            <person name="Spang A."/>
            <person name="Saw J.H."/>
            <person name="Jorgensen S.L."/>
            <person name="Zaremba-Niedzwiedzka K."/>
            <person name="Martijn J."/>
            <person name="Lind A.E."/>
            <person name="van Eijk R."/>
            <person name="Schleper C."/>
            <person name="Guy L."/>
            <person name="Ettema T.J."/>
        </authorList>
    </citation>
    <scope>NUCLEOTIDE SEQUENCE</scope>
</reference>
<evidence type="ECO:0000256" key="3">
    <source>
        <dbReference type="ARBA" id="ARBA00022538"/>
    </source>
</evidence>
<comment type="subcellular location">
    <subcellularLocation>
        <location evidence="1">Membrane</location>
        <topology evidence="1">Multi-pass membrane protein</topology>
    </subcellularLocation>
</comment>
<feature type="transmembrane region" description="Helical" evidence="11">
    <location>
        <begin position="67"/>
        <end position="89"/>
    </location>
</feature>
<proteinExistence type="predicted"/>
<keyword evidence="4 11" id="KW-0812">Transmembrane</keyword>